<feature type="chain" id="PRO_5022669655" evidence="1">
    <location>
        <begin position="27"/>
        <end position="195"/>
    </location>
</feature>
<organism evidence="2 3">
    <name type="scientific">Chitinophaga agrisoli</name>
    <dbReference type="NCBI Taxonomy" id="2607653"/>
    <lineage>
        <taxon>Bacteria</taxon>
        <taxon>Pseudomonadati</taxon>
        <taxon>Bacteroidota</taxon>
        <taxon>Chitinophagia</taxon>
        <taxon>Chitinophagales</taxon>
        <taxon>Chitinophagaceae</taxon>
        <taxon>Chitinophaga</taxon>
    </lineage>
</organism>
<feature type="signal peptide" evidence="1">
    <location>
        <begin position="1"/>
        <end position="26"/>
    </location>
</feature>
<dbReference type="EMBL" id="VUOC01000004">
    <property type="protein sequence ID" value="KAA2238947.1"/>
    <property type="molecule type" value="Genomic_DNA"/>
</dbReference>
<evidence type="ECO:0000313" key="3">
    <source>
        <dbReference type="Proteomes" id="UP000324611"/>
    </source>
</evidence>
<dbReference type="PROSITE" id="PS51257">
    <property type="entry name" value="PROKAR_LIPOPROTEIN"/>
    <property type="match status" value="1"/>
</dbReference>
<name>A0A5B2VL16_9BACT</name>
<proteinExistence type="predicted"/>
<keyword evidence="1" id="KW-0732">Signal</keyword>
<sequence>MNLSKRLLSAGGLLSLAVTLSFQSCAPSGGGSSRKKMPELTGSQSLESYVPYGMQQGNAAFPFATGYVDVMANGQMETLLSVALPDAAEDSMMLSIIAHYKPLATMLLTQWAQQQKTGVLIDLRSSPVTTALRADFMVQRQDAFSLPVVFLWDRNSAPRAAGYMRLLDSAPGFNITRQSASLDNSFEGQNGFGNF</sequence>
<dbReference type="Proteomes" id="UP000324611">
    <property type="component" value="Unassembled WGS sequence"/>
</dbReference>
<comment type="caution">
    <text evidence="2">The sequence shown here is derived from an EMBL/GenBank/DDBJ whole genome shotgun (WGS) entry which is preliminary data.</text>
</comment>
<evidence type="ECO:0000313" key="2">
    <source>
        <dbReference type="EMBL" id="KAA2238947.1"/>
    </source>
</evidence>
<protein>
    <submittedName>
        <fullName evidence="2">Uncharacterized protein</fullName>
    </submittedName>
</protein>
<dbReference type="RefSeq" id="WP_149840126.1">
    <property type="nucleotide sequence ID" value="NZ_VUOC01000004.1"/>
</dbReference>
<accession>A0A5B2VL16</accession>
<evidence type="ECO:0000256" key="1">
    <source>
        <dbReference type="SAM" id="SignalP"/>
    </source>
</evidence>
<keyword evidence="3" id="KW-1185">Reference proteome</keyword>
<reference evidence="2 3" key="1">
    <citation type="submission" date="2019-09" db="EMBL/GenBank/DDBJ databases">
        <title>Chitinophaga ginsengihumi sp. nov., isolated from soil of ginseng rhizosphere.</title>
        <authorList>
            <person name="Lee J."/>
        </authorList>
    </citation>
    <scope>NUCLEOTIDE SEQUENCE [LARGE SCALE GENOMIC DNA]</scope>
    <source>
        <strain evidence="2 3">BN140078</strain>
    </source>
</reference>
<gene>
    <name evidence="2" type="ORF">F0L74_22290</name>
</gene>
<reference evidence="2 3" key="2">
    <citation type="submission" date="2019-09" db="EMBL/GenBank/DDBJ databases">
        <authorList>
            <person name="Jin C."/>
        </authorList>
    </citation>
    <scope>NUCLEOTIDE SEQUENCE [LARGE SCALE GENOMIC DNA]</scope>
    <source>
        <strain evidence="2 3">BN140078</strain>
    </source>
</reference>
<dbReference type="AlphaFoldDB" id="A0A5B2VL16"/>